<organism evidence="10 11">
    <name type="scientific">Wenzhouxiangella limi</name>
    <dbReference type="NCBI Taxonomy" id="2707351"/>
    <lineage>
        <taxon>Bacteria</taxon>
        <taxon>Pseudomonadati</taxon>
        <taxon>Pseudomonadota</taxon>
        <taxon>Gammaproteobacteria</taxon>
        <taxon>Chromatiales</taxon>
        <taxon>Wenzhouxiangellaceae</taxon>
        <taxon>Wenzhouxiangella</taxon>
    </lineage>
</organism>
<dbReference type="InterPro" id="IPR014284">
    <property type="entry name" value="RNA_pol_sigma-70_dom"/>
</dbReference>
<feature type="domain" description="RNA polymerase sigma-70" evidence="8">
    <location>
        <begin position="75"/>
        <end position="88"/>
    </location>
</feature>
<dbReference type="PANTHER" id="PTHR30385:SF7">
    <property type="entry name" value="RNA POLYMERASE SIGMA FACTOR FLIA"/>
    <property type="match status" value="1"/>
</dbReference>
<name>A0A845V5S8_9GAMM</name>
<dbReference type="InterPro" id="IPR007624">
    <property type="entry name" value="RNA_pol_sigma70_r3"/>
</dbReference>
<keyword evidence="2 6" id="KW-0805">Transcription regulation</keyword>
<feature type="region of interest" description="Disordered" evidence="7">
    <location>
        <begin position="182"/>
        <end position="206"/>
    </location>
</feature>
<evidence type="ECO:0000259" key="9">
    <source>
        <dbReference type="PROSITE" id="PS00716"/>
    </source>
</evidence>
<evidence type="ECO:0000259" key="8">
    <source>
        <dbReference type="PROSITE" id="PS00715"/>
    </source>
</evidence>
<dbReference type="GO" id="GO:0005737">
    <property type="term" value="C:cytoplasm"/>
    <property type="evidence" value="ECO:0007669"/>
    <property type="project" value="UniProtKB-SubCell"/>
</dbReference>
<evidence type="ECO:0000256" key="1">
    <source>
        <dbReference type="ARBA" id="ARBA00022490"/>
    </source>
</evidence>
<dbReference type="GO" id="GO:0006352">
    <property type="term" value="P:DNA-templated transcription initiation"/>
    <property type="evidence" value="ECO:0007669"/>
    <property type="project" value="UniProtKB-UniRule"/>
</dbReference>
<evidence type="ECO:0000256" key="5">
    <source>
        <dbReference type="ARBA" id="ARBA00023163"/>
    </source>
</evidence>
<dbReference type="Pfam" id="PF04539">
    <property type="entry name" value="Sigma70_r3"/>
    <property type="match status" value="1"/>
</dbReference>
<feature type="region of interest" description="Sigma-70 factor domain-2" evidence="6">
    <location>
        <begin position="48"/>
        <end position="120"/>
    </location>
</feature>
<dbReference type="HAMAP" id="MF_00962">
    <property type="entry name" value="Sigma70_FliA"/>
    <property type="match status" value="1"/>
</dbReference>
<dbReference type="FunFam" id="1.10.1740.10:FF:000002">
    <property type="entry name" value="RNA polymerase sigma factor FliA"/>
    <property type="match status" value="1"/>
</dbReference>
<dbReference type="Pfam" id="PF04545">
    <property type="entry name" value="Sigma70_r4"/>
    <property type="match status" value="1"/>
</dbReference>
<dbReference type="CDD" id="cd06171">
    <property type="entry name" value="Sigma70_r4"/>
    <property type="match status" value="1"/>
</dbReference>
<dbReference type="Proteomes" id="UP000484885">
    <property type="component" value="Unassembled WGS sequence"/>
</dbReference>
<keyword evidence="4 6" id="KW-0238">DNA-binding</keyword>
<dbReference type="Gene3D" id="1.20.140.160">
    <property type="match status" value="1"/>
</dbReference>
<dbReference type="GO" id="GO:0003899">
    <property type="term" value="F:DNA-directed RNA polymerase activity"/>
    <property type="evidence" value="ECO:0007669"/>
    <property type="project" value="InterPro"/>
</dbReference>
<dbReference type="NCBIfam" id="TIGR02479">
    <property type="entry name" value="FliA_WhiG"/>
    <property type="match status" value="1"/>
</dbReference>
<dbReference type="InterPro" id="IPR013325">
    <property type="entry name" value="RNA_pol_sigma_r2"/>
</dbReference>
<dbReference type="InterPro" id="IPR007627">
    <property type="entry name" value="RNA_pol_sigma70_r2"/>
</dbReference>
<reference evidence="10 11" key="1">
    <citation type="submission" date="2020-02" db="EMBL/GenBank/DDBJ databases">
        <authorList>
            <person name="Zhang X.-Y."/>
        </authorList>
    </citation>
    <scope>NUCLEOTIDE SEQUENCE [LARGE SCALE GENOMIC DNA]</scope>
    <source>
        <strain evidence="10 11">C33</strain>
    </source>
</reference>
<dbReference type="InterPro" id="IPR028617">
    <property type="entry name" value="Sigma70_FliA"/>
</dbReference>
<keyword evidence="1 6" id="KW-0963">Cytoplasm</keyword>
<proteinExistence type="inferred from homology"/>
<keyword evidence="3 6" id="KW-0731">Sigma factor</keyword>
<comment type="subcellular location">
    <subcellularLocation>
        <location evidence="6">Cytoplasm</location>
    </subcellularLocation>
</comment>
<sequence>MECAFRSRRAPRVFLRAGAGRRRNGRGGASVNLSAEYQAVGHLSQDSLVRRYSSLVRRVAYHLAGRLPDSVDVDDLIQAGMLGLIEAAGKYRGEQGASFETYASIRMRGAMLDELRRTDWVPRSVHRSVREMVEAVQRAETRLGRHATDTEIAAELGVSLERYHEIAREAVSCRMFSTEELAPSPDSGLLSSSQAGPEEGLAQRKTQDALAGAITQLPEREALVMSLYYSDELNMREIGEVLGVSESRVCQLHGQALARLRARLVEWRQ</sequence>
<feature type="region of interest" description="Sigma-70 factor domain-4" evidence="6">
    <location>
        <begin position="213"/>
        <end position="261"/>
    </location>
</feature>
<dbReference type="PROSITE" id="PS00715">
    <property type="entry name" value="SIGMA70_1"/>
    <property type="match status" value="1"/>
</dbReference>
<dbReference type="PIRSF" id="PIRSF000770">
    <property type="entry name" value="RNA_pol_sigma-SigE/K"/>
    <property type="match status" value="1"/>
</dbReference>
<dbReference type="NCBIfam" id="TIGR02937">
    <property type="entry name" value="sigma70-ECF"/>
    <property type="match status" value="1"/>
</dbReference>
<keyword evidence="11" id="KW-1185">Reference proteome</keyword>
<dbReference type="SUPFAM" id="SSF88946">
    <property type="entry name" value="Sigma2 domain of RNA polymerase sigma factors"/>
    <property type="match status" value="1"/>
</dbReference>
<dbReference type="NCBIfam" id="NF005413">
    <property type="entry name" value="PRK06986.1"/>
    <property type="match status" value="1"/>
</dbReference>
<feature type="short sequence motif" description="Interaction with polymerase core subunit RpoC" evidence="6">
    <location>
        <begin position="75"/>
        <end position="78"/>
    </location>
</feature>
<evidence type="ECO:0000256" key="4">
    <source>
        <dbReference type="ARBA" id="ARBA00023125"/>
    </source>
</evidence>
<dbReference type="InterPro" id="IPR012845">
    <property type="entry name" value="RNA_pol_sigma_FliA_WhiG"/>
</dbReference>
<accession>A0A845V5S8</accession>
<evidence type="ECO:0000256" key="6">
    <source>
        <dbReference type="HAMAP-Rule" id="MF_00962"/>
    </source>
</evidence>
<dbReference type="Pfam" id="PF04542">
    <property type="entry name" value="Sigma70_r2"/>
    <property type="match status" value="1"/>
</dbReference>
<feature type="DNA-binding region" description="H-T-H motif" evidence="6">
    <location>
        <begin position="235"/>
        <end position="254"/>
    </location>
</feature>
<dbReference type="EMBL" id="JAAGSC010000039">
    <property type="protein sequence ID" value="NDY95325.1"/>
    <property type="molecule type" value="Genomic_DNA"/>
</dbReference>
<keyword evidence="5 6" id="KW-0804">Transcription</keyword>
<comment type="function">
    <text evidence="6">Sigma factors are initiation factors that promote the attachment of RNA polymerase to specific initiation sites and are then released. This sigma factor controls the expression of flagella-related genes.</text>
</comment>
<evidence type="ECO:0000313" key="10">
    <source>
        <dbReference type="EMBL" id="NDY95325.1"/>
    </source>
</evidence>
<comment type="similarity">
    <text evidence="6">Belongs to the sigma-70 factor family. FliA subfamily.</text>
</comment>
<dbReference type="PRINTS" id="PR00046">
    <property type="entry name" value="SIGMA70FCT"/>
</dbReference>
<dbReference type="InterPro" id="IPR000943">
    <property type="entry name" value="RNA_pol_sigma70"/>
</dbReference>
<dbReference type="InterPro" id="IPR013324">
    <property type="entry name" value="RNA_pol_sigma_r3/r4-like"/>
</dbReference>
<feature type="domain" description="RNA polymerase sigma-70" evidence="9">
    <location>
        <begin position="234"/>
        <end position="260"/>
    </location>
</feature>
<protein>
    <recommendedName>
        <fullName evidence="6">RNA polymerase sigma factor FliA</fullName>
    </recommendedName>
    <alternativeName>
        <fullName evidence="6">RNA polymerase sigma factor for flagellar operon</fullName>
    </alternativeName>
    <alternativeName>
        <fullName evidence="6">Sigma F</fullName>
    </alternativeName>
    <alternativeName>
        <fullName evidence="6">Sigma-28</fullName>
    </alternativeName>
</protein>
<dbReference type="PROSITE" id="PS00716">
    <property type="entry name" value="SIGMA70_2"/>
    <property type="match status" value="1"/>
</dbReference>
<dbReference type="SUPFAM" id="SSF88659">
    <property type="entry name" value="Sigma3 and sigma4 domains of RNA polymerase sigma factors"/>
    <property type="match status" value="2"/>
</dbReference>
<evidence type="ECO:0000256" key="7">
    <source>
        <dbReference type="SAM" id="MobiDB-lite"/>
    </source>
</evidence>
<dbReference type="AlphaFoldDB" id="A0A845V5S8"/>
<dbReference type="GO" id="GO:0016987">
    <property type="term" value="F:sigma factor activity"/>
    <property type="evidence" value="ECO:0007669"/>
    <property type="project" value="UniProtKB-UniRule"/>
</dbReference>
<dbReference type="PANTHER" id="PTHR30385">
    <property type="entry name" value="SIGMA FACTOR F FLAGELLAR"/>
    <property type="match status" value="1"/>
</dbReference>
<dbReference type="Gene3D" id="1.10.1740.10">
    <property type="match status" value="1"/>
</dbReference>
<dbReference type="GO" id="GO:0003677">
    <property type="term" value="F:DNA binding"/>
    <property type="evidence" value="ECO:0007669"/>
    <property type="project" value="UniProtKB-UniRule"/>
</dbReference>
<comment type="caution">
    <text evidence="10">The sequence shown here is derived from an EMBL/GenBank/DDBJ whole genome shotgun (WGS) entry which is preliminary data.</text>
</comment>
<evidence type="ECO:0000256" key="3">
    <source>
        <dbReference type="ARBA" id="ARBA00023082"/>
    </source>
</evidence>
<dbReference type="InterPro" id="IPR007630">
    <property type="entry name" value="RNA_pol_sigma70_r4"/>
</dbReference>
<evidence type="ECO:0000313" key="11">
    <source>
        <dbReference type="Proteomes" id="UP000484885"/>
    </source>
</evidence>
<evidence type="ECO:0000256" key="2">
    <source>
        <dbReference type="ARBA" id="ARBA00023015"/>
    </source>
</evidence>
<gene>
    <name evidence="6" type="primary">fliA</name>
    <name evidence="10" type="ORF">G3I74_06260</name>
</gene>
<comment type="caution">
    <text evidence="6">Lacks conserved residue(s) required for the propagation of feature annotation.</text>
</comment>